<dbReference type="SUPFAM" id="SSF51735">
    <property type="entry name" value="NAD(P)-binding Rossmann-fold domains"/>
    <property type="match status" value="1"/>
</dbReference>
<dbReference type="Gene3D" id="3.40.50.720">
    <property type="entry name" value="NAD(P)-binding Rossmann-like Domain"/>
    <property type="match status" value="1"/>
</dbReference>
<dbReference type="GO" id="GO:0006012">
    <property type="term" value="P:galactose metabolic process"/>
    <property type="evidence" value="ECO:0007669"/>
    <property type="project" value="UniProtKB-UniPathway"/>
</dbReference>
<evidence type="ECO:0000256" key="8">
    <source>
        <dbReference type="ARBA" id="ARBA00023144"/>
    </source>
</evidence>
<protein>
    <recommendedName>
        <fullName evidence="6 10">UDP-glucose 4-epimerase</fullName>
        <ecNumber evidence="5 10">5.1.3.2</ecNumber>
    </recommendedName>
</protein>
<dbReference type="EC" id="5.1.3.2" evidence="5 10"/>
<evidence type="ECO:0000256" key="7">
    <source>
        <dbReference type="ARBA" id="ARBA00023027"/>
    </source>
</evidence>
<dbReference type="NCBIfam" id="NF007956">
    <property type="entry name" value="PRK10675.1"/>
    <property type="match status" value="1"/>
</dbReference>
<evidence type="ECO:0000256" key="6">
    <source>
        <dbReference type="ARBA" id="ARBA00018569"/>
    </source>
</evidence>
<reference evidence="12 13" key="1">
    <citation type="submission" date="2019-04" db="EMBL/GenBank/DDBJ databases">
        <title>Saccharibacteria TM7 genomes.</title>
        <authorList>
            <person name="Bor B."/>
            <person name="He X."/>
            <person name="Chen T."/>
            <person name="Dewhirst F.E."/>
        </authorList>
    </citation>
    <scope>NUCLEOTIDE SEQUENCE [LARGE SCALE GENOMIC DNA]</scope>
    <source>
        <strain evidence="12 13">BB001</strain>
    </source>
</reference>
<dbReference type="Proteomes" id="UP000310639">
    <property type="component" value="Chromosome"/>
</dbReference>
<dbReference type="RefSeq" id="WP_138079662.1">
    <property type="nucleotide sequence ID" value="NZ_CP040004.1"/>
</dbReference>
<dbReference type="Gene3D" id="3.90.25.10">
    <property type="entry name" value="UDP-galactose 4-epimerase, domain 1"/>
    <property type="match status" value="1"/>
</dbReference>
<dbReference type="FunFam" id="3.90.25.10:FF:000028">
    <property type="entry name" value="UDP-glucose 4-epimerase GalE"/>
    <property type="match status" value="1"/>
</dbReference>
<evidence type="ECO:0000256" key="1">
    <source>
        <dbReference type="ARBA" id="ARBA00000083"/>
    </source>
</evidence>
<keyword evidence="7 10" id="KW-0520">NAD</keyword>
<dbReference type="InterPro" id="IPR036291">
    <property type="entry name" value="NAD(P)-bd_dom_sf"/>
</dbReference>
<evidence type="ECO:0000256" key="4">
    <source>
        <dbReference type="ARBA" id="ARBA00007637"/>
    </source>
</evidence>
<comment type="cofactor">
    <cofactor evidence="2 10">
        <name>NAD(+)</name>
        <dbReference type="ChEBI" id="CHEBI:57540"/>
    </cofactor>
</comment>
<dbReference type="CDD" id="cd05247">
    <property type="entry name" value="UDP_G4E_1_SDR_e"/>
    <property type="match status" value="1"/>
</dbReference>
<sequence length="337" mass="36635">MKILLTGGAGYIGSHTAIELIHSGHEVVIMDDLSNSSAEVIRRIEHITKTTVPFVEADVRDKAALEAVFTSQQIDAVIHFAGFKAVGESVAKPLEYYDNNLISSLVLLETMQQHHVNKIVFSSSATVYGNPESLPLTEESPTGRGITNPYGQTKFMIEQILQDAAVANPELEVSILRYFNPIGAHASGTIGEDPNGIPNNLLPYVAQVAVGKLNEVGVFGDDYDTPDGTGVRDYIHVVDLARGHVAALEHMKSGVNIYNLGTGHGTSVLEIIKAFSQASGHDIPYVIKPRRPGDLAACYANCDKAQRELNWKAELSVEQACQDTWNWQSNNPNGYHS</sequence>
<keyword evidence="8" id="KW-0299">Galactose metabolism</keyword>
<comment type="pathway">
    <text evidence="3 10">Carbohydrate metabolism; galactose metabolism.</text>
</comment>
<evidence type="ECO:0000256" key="9">
    <source>
        <dbReference type="ARBA" id="ARBA00023235"/>
    </source>
</evidence>
<accession>A0A4P9A410</accession>
<feature type="domain" description="NAD-dependent epimerase/dehydratase" evidence="11">
    <location>
        <begin position="3"/>
        <end position="261"/>
    </location>
</feature>
<dbReference type="GO" id="GO:0003978">
    <property type="term" value="F:UDP-glucose 4-epimerase activity"/>
    <property type="evidence" value="ECO:0007669"/>
    <property type="project" value="UniProtKB-UniRule"/>
</dbReference>
<organism evidence="12 13">
    <name type="scientific">Candidatus Nanosynbacter featherlites</name>
    <dbReference type="NCBI Taxonomy" id="2572088"/>
    <lineage>
        <taxon>Bacteria</taxon>
        <taxon>Candidatus Saccharimonadota</taxon>
        <taxon>Candidatus Saccharimonadia</taxon>
        <taxon>Candidatus Nanosynbacterales</taxon>
        <taxon>Candidatus Nanosynbacteraceae</taxon>
        <taxon>Candidatus Nanosynbacter</taxon>
    </lineage>
</organism>
<evidence type="ECO:0000313" key="12">
    <source>
        <dbReference type="EMBL" id="QCT42570.1"/>
    </source>
</evidence>
<dbReference type="AlphaFoldDB" id="A0A4P9A410"/>
<proteinExistence type="inferred from homology"/>
<name>A0A4P9A410_9BACT</name>
<keyword evidence="10" id="KW-0119">Carbohydrate metabolism</keyword>
<evidence type="ECO:0000259" key="11">
    <source>
        <dbReference type="Pfam" id="PF01370"/>
    </source>
</evidence>
<keyword evidence="13" id="KW-1185">Reference proteome</keyword>
<gene>
    <name evidence="12" type="primary">galE</name>
    <name evidence="12" type="ORF">FBF37_03905</name>
</gene>
<dbReference type="Pfam" id="PF01370">
    <property type="entry name" value="Epimerase"/>
    <property type="match status" value="1"/>
</dbReference>
<dbReference type="InterPro" id="IPR005886">
    <property type="entry name" value="UDP_G4E"/>
</dbReference>
<evidence type="ECO:0000256" key="5">
    <source>
        <dbReference type="ARBA" id="ARBA00013189"/>
    </source>
</evidence>
<comment type="subunit">
    <text evidence="10">Homodimer.</text>
</comment>
<dbReference type="PANTHER" id="PTHR43725:SF47">
    <property type="entry name" value="UDP-GLUCOSE 4-EPIMERASE"/>
    <property type="match status" value="1"/>
</dbReference>
<dbReference type="UniPathway" id="UPA00214"/>
<dbReference type="OrthoDB" id="9811743at2"/>
<dbReference type="NCBIfam" id="TIGR01179">
    <property type="entry name" value="galE"/>
    <property type="match status" value="1"/>
</dbReference>
<evidence type="ECO:0000313" key="13">
    <source>
        <dbReference type="Proteomes" id="UP000310639"/>
    </source>
</evidence>
<evidence type="ECO:0000256" key="10">
    <source>
        <dbReference type="RuleBase" id="RU366046"/>
    </source>
</evidence>
<dbReference type="InterPro" id="IPR001509">
    <property type="entry name" value="Epimerase_deHydtase"/>
</dbReference>
<comment type="catalytic activity">
    <reaction evidence="1 10">
        <text>UDP-alpha-D-glucose = UDP-alpha-D-galactose</text>
        <dbReference type="Rhea" id="RHEA:22168"/>
        <dbReference type="ChEBI" id="CHEBI:58885"/>
        <dbReference type="ChEBI" id="CHEBI:66914"/>
        <dbReference type="EC" id="5.1.3.2"/>
    </reaction>
</comment>
<evidence type="ECO:0000256" key="3">
    <source>
        <dbReference type="ARBA" id="ARBA00004947"/>
    </source>
</evidence>
<dbReference type="GO" id="GO:0005829">
    <property type="term" value="C:cytosol"/>
    <property type="evidence" value="ECO:0007669"/>
    <property type="project" value="TreeGrafter"/>
</dbReference>
<dbReference type="KEGG" id="nft:FBF37_03905"/>
<evidence type="ECO:0000256" key="2">
    <source>
        <dbReference type="ARBA" id="ARBA00001911"/>
    </source>
</evidence>
<comment type="similarity">
    <text evidence="4 10">Belongs to the NAD(P)-dependent epimerase/dehydratase family.</text>
</comment>
<dbReference type="PANTHER" id="PTHR43725">
    <property type="entry name" value="UDP-GLUCOSE 4-EPIMERASE"/>
    <property type="match status" value="1"/>
</dbReference>
<keyword evidence="9 10" id="KW-0413">Isomerase</keyword>
<dbReference type="EMBL" id="CP040004">
    <property type="protein sequence ID" value="QCT42570.1"/>
    <property type="molecule type" value="Genomic_DNA"/>
</dbReference>